<dbReference type="PANTHER" id="PTHR38686">
    <property type="entry name" value="APOLIPOPROTEIN N-ACYLTRANSFERASE"/>
    <property type="match status" value="1"/>
</dbReference>
<dbReference type="InterPro" id="IPR036526">
    <property type="entry name" value="C-N_Hydrolase_sf"/>
</dbReference>
<evidence type="ECO:0000256" key="3">
    <source>
        <dbReference type="ARBA" id="ARBA00022679"/>
    </source>
</evidence>
<protein>
    <submittedName>
        <fullName evidence="10">Apolipoprotein N-acyltransferase</fullName>
    </submittedName>
</protein>
<dbReference type="Pfam" id="PF00795">
    <property type="entry name" value="CN_hydrolase"/>
    <property type="match status" value="1"/>
</dbReference>
<evidence type="ECO:0000256" key="8">
    <source>
        <dbReference type="SAM" id="Phobius"/>
    </source>
</evidence>
<dbReference type="EMBL" id="SAUN01000001">
    <property type="protein sequence ID" value="RVX45210.1"/>
    <property type="molecule type" value="Genomic_DNA"/>
</dbReference>
<evidence type="ECO:0000313" key="10">
    <source>
        <dbReference type="EMBL" id="RVX45210.1"/>
    </source>
</evidence>
<evidence type="ECO:0000256" key="4">
    <source>
        <dbReference type="ARBA" id="ARBA00022692"/>
    </source>
</evidence>
<keyword evidence="10" id="KW-0449">Lipoprotein</keyword>
<dbReference type="InterPro" id="IPR004563">
    <property type="entry name" value="Apolipo_AcylTrfase"/>
</dbReference>
<keyword evidence="3 10" id="KW-0808">Transferase</keyword>
<comment type="subcellular location">
    <subcellularLocation>
        <location evidence="1">Cell membrane</location>
        <topology evidence="1">Multi-pass membrane protein</topology>
    </subcellularLocation>
</comment>
<feature type="transmembrane region" description="Helical" evidence="8">
    <location>
        <begin position="137"/>
        <end position="157"/>
    </location>
</feature>
<dbReference type="Gene3D" id="3.60.110.10">
    <property type="entry name" value="Carbon-nitrogen hydrolase"/>
    <property type="match status" value="1"/>
</dbReference>
<keyword evidence="6 8" id="KW-0472">Membrane</keyword>
<dbReference type="PROSITE" id="PS50263">
    <property type="entry name" value="CN_HYDROLASE"/>
    <property type="match status" value="1"/>
</dbReference>
<evidence type="ECO:0000256" key="2">
    <source>
        <dbReference type="ARBA" id="ARBA00022475"/>
    </source>
</evidence>
<gene>
    <name evidence="10" type="ORF">EDD27_7997</name>
</gene>
<accession>A0A438MH91</accession>
<evidence type="ECO:0000256" key="7">
    <source>
        <dbReference type="ARBA" id="ARBA00023315"/>
    </source>
</evidence>
<keyword evidence="4 8" id="KW-0812">Transmembrane</keyword>
<reference evidence="10 11" key="1">
    <citation type="submission" date="2019-01" db="EMBL/GenBank/DDBJ databases">
        <title>Sequencing the genomes of 1000 actinobacteria strains.</title>
        <authorList>
            <person name="Klenk H.-P."/>
        </authorList>
    </citation>
    <scope>NUCLEOTIDE SEQUENCE [LARGE SCALE GENOMIC DNA]</scope>
    <source>
        <strain evidence="10 11">DSM 43925</strain>
    </source>
</reference>
<keyword evidence="7 10" id="KW-0012">Acyltransferase</keyword>
<dbReference type="SUPFAM" id="SSF56317">
    <property type="entry name" value="Carbon-nitrogen hydrolase"/>
    <property type="match status" value="1"/>
</dbReference>
<dbReference type="GO" id="GO:0016410">
    <property type="term" value="F:N-acyltransferase activity"/>
    <property type="evidence" value="ECO:0007669"/>
    <property type="project" value="InterPro"/>
</dbReference>
<feature type="transmembrane region" description="Helical" evidence="8">
    <location>
        <begin position="45"/>
        <end position="65"/>
    </location>
</feature>
<feature type="transmembrane region" description="Helical" evidence="8">
    <location>
        <begin position="6"/>
        <end position="33"/>
    </location>
</feature>
<feature type="transmembrane region" description="Helical" evidence="8">
    <location>
        <begin position="99"/>
        <end position="117"/>
    </location>
</feature>
<dbReference type="GO" id="GO:0042158">
    <property type="term" value="P:lipoprotein biosynthetic process"/>
    <property type="evidence" value="ECO:0007669"/>
    <property type="project" value="InterPro"/>
</dbReference>
<dbReference type="OrthoDB" id="9811121at2"/>
<evidence type="ECO:0000256" key="6">
    <source>
        <dbReference type="ARBA" id="ARBA00023136"/>
    </source>
</evidence>
<dbReference type="InterPro" id="IPR003010">
    <property type="entry name" value="C-N_Hydrolase"/>
</dbReference>
<evidence type="ECO:0000259" key="9">
    <source>
        <dbReference type="PROSITE" id="PS50263"/>
    </source>
</evidence>
<dbReference type="PANTHER" id="PTHR38686:SF1">
    <property type="entry name" value="APOLIPOPROTEIN N-ACYLTRANSFERASE"/>
    <property type="match status" value="1"/>
</dbReference>
<keyword evidence="11" id="KW-1185">Reference proteome</keyword>
<sequence>MRSWLWLLAGTALLPFTLLQTTIPLAAWVAPVLLLRFARTTRARWALPALAVAVAVGAAISFRGVFPGDQIAMIAVGAGVLGVVPYALDGLLGRRLSGLPRTLVFPAADVALAFLFSTGEMGTMGHPVGSQVGNLPLLQSVSVTGLWGLAFLIAWTAPVCNELWERGFDLRAAGRSTVVWVCSLAAVLLLGGARLVFDPPAGSTVRVAALAPNRAADDASVAAGIKAGPRSAAERAELRRRYYTPTVDDLFDRTVTAARSGARIVLWSEAAAYDFVEDGAAVVERARAVARAERIYLQIGVVYLLPREQSPNVEIRAIMIDPGGTVVWNYLKTSTPVGDGNVPGPGVVPTIDTPYGRLATVICFDANFMPLVRQAGQAGADILLLPSSDYAQVTDALGQQAVLRGVENGMSVVRSARLGTSIAVDHQGRMIGYEASWFSSDARTTDHTMTVTVPVQGRPTPYSRWVGDAVAWLCLTGLLAMTAVAAVRRFRRTAAAEPDMATEPALPAVRS</sequence>
<feature type="transmembrane region" description="Helical" evidence="8">
    <location>
        <begin position="71"/>
        <end position="92"/>
    </location>
</feature>
<dbReference type="GO" id="GO:0005886">
    <property type="term" value="C:plasma membrane"/>
    <property type="evidence" value="ECO:0007669"/>
    <property type="project" value="UniProtKB-SubCell"/>
</dbReference>
<evidence type="ECO:0000256" key="1">
    <source>
        <dbReference type="ARBA" id="ARBA00004651"/>
    </source>
</evidence>
<evidence type="ECO:0000256" key="5">
    <source>
        <dbReference type="ARBA" id="ARBA00022989"/>
    </source>
</evidence>
<dbReference type="AlphaFoldDB" id="A0A438MH91"/>
<keyword evidence="2" id="KW-1003">Cell membrane</keyword>
<feature type="transmembrane region" description="Helical" evidence="8">
    <location>
        <begin position="469"/>
        <end position="487"/>
    </location>
</feature>
<proteinExistence type="predicted"/>
<dbReference type="Proteomes" id="UP000284824">
    <property type="component" value="Unassembled WGS sequence"/>
</dbReference>
<evidence type="ECO:0000313" key="11">
    <source>
        <dbReference type="Proteomes" id="UP000284824"/>
    </source>
</evidence>
<feature type="domain" description="CN hydrolase" evidence="9">
    <location>
        <begin position="229"/>
        <end position="455"/>
    </location>
</feature>
<feature type="transmembrane region" description="Helical" evidence="8">
    <location>
        <begin position="178"/>
        <end position="197"/>
    </location>
</feature>
<dbReference type="RefSeq" id="WP_127936859.1">
    <property type="nucleotide sequence ID" value="NZ_SAUN01000001.1"/>
</dbReference>
<organism evidence="10 11">
    <name type="scientific">Nonomuraea polychroma</name>
    <dbReference type="NCBI Taxonomy" id="46176"/>
    <lineage>
        <taxon>Bacteria</taxon>
        <taxon>Bacillati</taxon>
        <taxon>Actinomycetota</taxon>
        <taxon>Actinomycetes</taxon>
        <taxon>Streptosporangiales</taxon>
        <taxon>Streptosporangiaceae</taxon>
        <taxon>Nonomuraea</taxon>
    </lineage>
</organism>
<name>A0A438MH91_9ACTN</name>
<keyword evidence="5 8" id="KW-1133">Transmembrane helix</keyword>
<comment type="caution">
    <text evidence="10">The sequence shown here is derived from an EMBL/GenBank/DDBJ whole genome shotgun (WGS) entry which is preliminary data.</text>
</comment>